<feature type="DNA-binding region" description="H-T-H motif" evidence="4">
    <location>
        <begin position="26"/>
        <end position="45"/>
    </location>
</feature>
<keyword evidence="3" id="KW-0804">Transcription</keyword>
<comment type="caution">
    <text evidence="6">The sequence shown here is derived from an EMBL/GenBank/DDBJ whole genome shotgun (WGS) entry which is preliminary data.</text>
</comment>
<keyword evidence="2 4" id="KW-0238">DNA-binding</keyword>
<dbReference type="OrthoDB" id="509229at2"/>
<organism evidence="6 7">
    <name type="scientific">Salipaludibacillus neizhouensis</name>
    <dbReference type="NCBI Taxonomy" id="885475"/>
    <lineage>
        <taxon>Bacteria</taxon>
        <taxon>Bacillati</taxon>
        <taxon>Bacillota</taxon>
        <taxon>Bacilli</taxon>
        <taxon>Bacillales</taxon>
        <taxon>Bacillaceae</taxon>
    </lineage>
</organism>
<keyword evidence="7" id="KW-1185">Reference proteome</keyword>
<evidence type="ECO:0000259" key="5">
    <source>
        <dbReference type="PROSITE" id="PS50977"/>
    </source>
</evidence>
<dbReference type="SUPFAM" id="SSF46689">
    <property type="entry name" value="Homeodomain-like"/>
    <property type="match status" value="1"/>
</dbReference>
<dbReference type="GO" id="GO:0003677">
    <property type="term" value="F:DNA binding"/>
    <property type="evidence" value="ECO:0007669"/>
    <property type="project" value="UniProtKB-UniRule"/>
</dbReference>
<evidence type="ECO:0000256" key="1">
    <source>
        <dbReference type="ARBA" id="ARBA00023015"/>
    </source>
</evidence>
<dbReference type="InterPro" id="IPR009057">
    <property type="entry name" value="Homeodomain-like_sf"/>
</dbReference>
<name>A0A3A9K3B3_9BACI</name>
<accession>A0A3A9K3B3</accession>
<proteinExistence type="predicted"/>
<evidence type="ECO:0000256" key="4">
    <source>
        <dbReference type="PROSITE-ProRule" id="PRU00335"/>
    </source>
</evidence>
<dbReference type="EMBL" id="PDOE01000012">
    <property type="protein sequence ID" value="RKL65758.1"/>
    <property type="molecule type" value="Genomic_DNA"/>
</dbReference>
<dbReference type="Gene3D" id="1.10.10.60">
    <property type="entry name" value="Homeodomain-like"/>
    <property type="match status" value="1"/>
</dbReference>
<feature type="domain" description="HTH tetR-type" evidence="5">
    <location>
        <begin position="3"/>
        <end position="63"/>
    </location>
</feature>
<dbReference type="AlphaFoldDB" id="A0A3A9K3B3"/>
<dbReference type="PROSITE" id="PS50977">
    <property type="entry name" value="HTH_TETR_2"/>
    <property type="match status" value="1"/>
</dbReference>
<evidence type="ECO:0000256" key="2">
    <source>
        <dbReference type="ARBA" id="ARBA00023125"/>
    </source>
</evidence>
<keyword evidence="1" id="KW-0805">Transcription regulation</keyword>
<dbReference type="InterPro" id="IPR001647">
    <property type="entry name" value="HTH_TetR"/>
</dbReference>
<dbReference type="InterPro" id="IPR036271">
    <property type="entry name" value="Tet_transcr_reg_TetR-rel_C_sf"/>
</dbReference>
<sequence length="195" mass="23137">MSNSTKDEIKKKALLLFASQGYDGTSMKDIAMQVGIKTPSIYAHFNGKEELLFSIYEELANEYMDLINEMMNAAEDMSEEAQLYYIFERYITYYMKYPEIQSFWNQITVFTPPQLKETFFDHVTNYNYYTQDKIEKIFIEGIEKGVFRNGNPKQMALSFRIMMEGVFNYMMVVQEISDDNFIRDLWTDLWLGLKK</sequence>
<dbReference type="PANTHER" id="PTHR47506:SF6">
    <property type="entry name" value="HTH-TYPE TRANSCRIPTIONAL REPRESSOR NEMR"/>
    <property type="match status" value="1"/>
</dbReference>
<evidence type="ECO:0000313" key="7">
    <source>
        <dbReference type="Proteomes" id="UP000281498"/>
    </source>
</evidence>
<dbReference type="Pfam" id="PF00440">
    <property type="entry name" value="TetR_N"/>
    <property type="match status" value="1"/>
</dbReference>
<dbReference type="PRINTS" id="PR00455">
    <property type="entry name" value="HTHTETR"/>
</dbReference>
<dbReference type="SUPFAM" id="SSF48498">
    <property type="entry name" value="Tetracyclin repressor-like, C-terminal domain"/>
    <property type="match status" value="1"/>
</dbReference>
<evidence type="ECO:0000256" key="3">
    <source>
        <dbReference type="ARBA" id="ARBA00023163"/>
    </source>
</evidence>
<dbReference type="RefSeq" id="WP_110937805.1">
    <property type="nucleotide sequence ID" value="NZ_KZ614147.1"/>
</dbReference>
<dbReference type="PANTHER" id="PTHR47506">
    <property type="entry name" value="TRANSCRIPTIONAL REGULATORY PROTEIN"/>
    <property type="match status" value="1"/>
</dbReference>
<dbReference type="Proteomes" id="UP000281498">
    <property type="component" value="Unassembled WGS sequence"/>
</dbReference>
<evidence type="ECO:0000313" key="6">
    <source>
        <dbReference type="EMBL" id="RKL65758.1"/>
    </source>
</evidence>
<protein>
    <recommendedName>
        <fullName evidence="5">HTH tetR-type domain-containing protein</fullName>
    </recommendedName>
</protein>
<reference evidence="6 7" key="1">
    <citation type="submission" date="2017-10" db="EMBL/GenBank/DDBJ databases">
        <title>Bacillus sp. nov., a halophilic bacterium isolated from a Keqin Lake.</title>
        <authorList>
            <person name="Wang H."/>
        </authorList>
    </citation>
    <scope>NUCLEOTIDE SEQUENCE [LARGE SCALE GENOMIC DNA]</scope>
    <source>
        <strain evidence="6 7">KCTC 13187</strain>
    </source>
</reference>
<dbReference type="Gene3D" id="1.10.357.10">
    <property type="entry name" value="Tetracycline Repressor, domain 2"/>
    <property type="match status" value="1"/>
</dbReference>
<gene>
    <name evidence="6" type="ORF">CR203_19110</name>
</gene>